<organism evidence="1 2">
    <name type="scientific">Microcoleus asticus IPMA8</name>
    <dbReference type="NCBI Taxonomy" id="2563858"/>
    <lineage>
        <taxon>Bacteria</taxon>
        <taxon>Bacillati</taxon>
        <taxon>Cyanobacteriota</taxon>
        <taxon>Cyanophyceae</taxon>
        <taxon>Oscillatoriophycideae</taxon>
        <taxon>Oscillatoriales</taxon>
        <taxon>Microcoleaceae</taxon>
        <taxon>Microcoleus</taxon>
        <taxon>Microcoleus asticus</taxon>
    </lineage>
</organism>
<keyword evidence="2" id="KW-1185">Reference proteome</keyword>
<accession>A0ABX2CT63</accession>
<comment type="caution">
    <text evidence="1">The sequence shown here is derived from an EMBL/GenBank/DDBJ whole genome shotgun (WGS) entry which is preliminary data.</text>
</comment>
<dbReference type="EMBL" id="SRRZ01000017">
    <property type="protein sequence ID" value="NQE33611.1"/>
    <property type="molecule type" value="Genomic_DNA"/>
</dbReference>
<evidence type="ECO:0008006" key="3">
    <source>
        <dbReference type="Google" id="ProtNLM"/>
    </source>
</evidence>
<dbReference type="SUPFAM" id="SSF55136">
    <property type="entry name" value="Probable bacterial effector-binding domain"/>
    <property type="match status" value="1"/>
</dbReference>
<evidence type="ECO:0000313" key="2">
    <source>
        <dbReference type="Proteomes" id="UP000702425"/>
    </source>
</evidence>
<dbReference type="InterPro" id="IPR011256">
    <property type="entry name" value="Reg_factor_effector_dom_sf"/>
</dbReference>
<proteinExistence type="predicted"/>
<name>A0ABX2CT63_9CYAN</name>
<gene>
    <name evidence="1" type="ORF">E5S67_01330</name>
</gene>
<evidence type="ECO:0000313" key="1">
    <source>
        <dbReference type="EMBL" id="NQE33611.1"/>
    </source>
</evidence>
<sequence>MQLQASSKALRSQSFPILQCKISTFKSQMVLPTGFPEPAQIGVIEVKQYPQYRAVTYTHAGDLRQATGIAFNPLFQHISNNKIAMTTPVEARYTANSEQIDAVPQAEVSFLYPAPNIAPSSVNSAVEVTDTSPMTVVSIGVGGAYTWESYEKNLQKLKDWLQEHPEYEIVGPPRRFFYNSPMTPEATKISEVQIPIKCR</sequence>
<dbReference type="Proteomes" id="UP000702425">
    <property type="component" value="Unassembled WGS sequence"/>
</dbReference>
<dbReference type="Gene3D" id="3.20.80.10">
    <property type="entry name" value="Regulatory factor, effector binding domain"/>
    <property type="match status" value="1"/>
</dbReference>
<dbReference type="Pfam" id="PF04832">
    <property type="entry name" value="SOUL"/>
    <property type="match status" value="1"/>
</dbReference>
<protein>
    <recommendedName>
        <fullName evidence="3">ABC transporter substrate-binding protein</fullName>
    </recommendedName>
</protein>
<dbReference type="InterPro" id="IPR006917">
    <property type="entry name" value="SOUL_heme-bd"/>
</dbReference>
<reference evidence="1 2" key="1">
    <citation type="journal article" date="2020" name="Sci. Rep.">
        <title>A novel cyanobacterial geosmin producer, revising GeoA distribution and dispersion patterns in Bacteria.</title>
        <authorList>
            <person name="Churro C."/>
            <person name="Semedo-Aguiar A.P."/>
            <person name="Silva A.D."/>
            <person name="Pereira-Leal J.B."/>
            <person name="Leite R.B."/>
        </authorList>
    </citation>
    <scope>NUCLEOTIDE SEQUENCE [LARGE SCALE GENOMIC DNA]</scope>
    <source>
        <strain evidence="1 2">IPMA8</strain>
    </source>
</reference>